<sequence>MNSKDSPLVSVVMPCYNAAQYITESIESVIAQTHRNWELIIVDDYSKDNSVEIIQDYQNNDNRIKLIRNARPSGSPAEPRNIGIEHSTGEYIAFLDSDDIWTSDKLQKQLAKFQEGDYAIVYANYEVMCEDGSRTGKIVKGPAFTDYKQLLKYNSIGCSEAIFRKECLNGCRFKKIGHEDYLFWLTFLKNGGTAANSNEVQLIYRERESSVSGNKVKAAKWTWNIYRKELGLNILEASFCFLHYVIKGIERHVGV</sequence>
<evidence type="ECO:0000313" key="4">
    <source>
        <dbReference type="Proteomes" id="UP000095606"/>
    </source>
</evidence>
<accession>A0A3E5G9T0</accession>
<dbReference type="EMBL" id="CZAE01000003">
    <property type="protein sequence ID" value="CUO72140.1"/>
    <property type="molecule type" value="Genomic_DNA"/>
</dbReference>
<gene>
    <name evidence="2" type="primary">hyaD_1</name>
    <name evidence="2" type="ORF">ERS852461_00931</name>
    <name evidence="3" type="ORF">NXY30_23265</name>
</gene>
<dbReference type="EMBL" id="CP103141">
    <property type="protein sequence ID" value="UVQ73884.1"/>
    <property type="molecule type" value="Genomic_DNA"/>
</dbReference>
<dbReference type="AlphaFoldDB" id="A0A174HG86"/>
<keyword evidence="2" id="KW-0808">Transferase</keyword>
<dbReference type="RefSeq" id="WP_055268948.1">
    <property type="nucleotide sequence ID" value="NZ_CABMFH010000014.1"/>
</dbReference>
<name>A0A174HG86_9BACE</name>
<reference evidence="3" key="2">
    <citation type="submission" date="2022-08" db="EMBL/GenBank/DDBJ databases">
        <title>Genome Sequencing of Bacteroides fragilis Group Isolates with Nanopore Technology.</title>
        <authorList>
            <person name="Tisza M.J."/>
            <person name="Smith D."/>
            <person name="Dekker J.P."/>
        </authorList>
    </citation>
    <scope>NUCLEOTIDE SEQUENCE</scope>
    <source>
        <strain evidence="3">BFG-527</strain>
    </source>
</reference>
<evidence type="ECO:0000313" key="2">
    <source>
        <dbReference type="EMBL" id="CUO72140.1"/>
    </source>
</evidence>
<dbReference type="CDD" id="cd00761">
    <property type="entry name" value="Glyco_tranf_GTA_type"/>
    <property type="match status" value="1"/>
</dbReference>
<dbReference type="Pfam" id="PF00535">
    <property type="entry name" value="Glycos_transf_2"/>
    <property type="match status" value="1"/>
</dbReference>
<dbReference type="EC" id="2.4.-.-" evidence="3"/>
<dbReference type="SUPFAM" id="SSF53448">
    <property type="entry name" value="Nucleotide-diphospho-sugar transferases"/>
    <property type="match status" value="1"/>
</dbReference>
<dbReference type="Proteomes" id="UP001060104">
    <property type="component" value="Chromosome"/>
</dbReference>
<organism evidence="2 4">
    <name type="scientific">Bacteroides faecis</name>
    <dbReference type="NCBI Taxonomy" id="674529"/>
    <lineage>
        <taxon>Bacteria</taxon>
        <taxon>Pseudomonadati</taxon>
        <taxon>Bacteroidota</taxon>
        <taxon>Bacteroidia</taxon>
        <taxon>Bacteroidales</taxon>
        <taxon>Bacteroidaceae</taxon>
        <taxon>Bacteroides</taxon>
    </lineage>
</organism>
<feature type="domain" description="Glycosyltransferase 2-like" evidence="1">
    <location>
        <begin position="10"/>
        <end position="138"/>
    </location>
</feature>
<dbReference type="InterPro" id="IPR029044">
    <property type="entry name" value="Nucleotide-diphossugar_trans"/>
</dbReference>
<accession>A0A174HG86</accession>
<keyword evidence="5" id="KW-1185">Reference proteome</keyword>
<evidence type="ECO:0000259" key="1">
    <source>
        <dbReference type="Pfam" id="PF00535"/>
    </source>
</evidence>
<dbReference type="Proteomes" id="UP000095606">
    <property type="component" value="Unassembled WGS sequence"/>
</dbReference>
<dbReference type="GO" id="GO:0050501">
    <property type="term" value="F:hyaluronan synthase activity"/>
    <property type="evidence" value="ECO:0007669"/>
    <property type="project" value="UniProtKB-EC"/>
</dbReference>
<dbReference type="PANTHER" id="PTHR22916:SF3">
    <property type="entry name" value="UDP-GLCNAC:BETAGAL BETA-1,3-N-ACETYLGLUCOSAMINYLTRANSFERASE-LIKE PROTEIN 1"/>
    <property type="match status" value="1"/>
</dbReference>
<proteinExistence type="predicted"/>
<dbReference type="Gene3D" id="3.90.550.10">
    <property type="entry name" value="Spore Coat Polysaccharide Biosynthesis Protein SpsA, Chain A"/>
    <property type="match status" value="1"/>
</dbReference>
<dbReference type="PANTHER" id="PTHR22916">
    <property type="entry name" value="GLYCOSYLTRANSFERASE"/>
    <property type="match status" value="1"/>
</dbReference>
<protein>
    <submittedName>
        <fullName evidence="2">Glycosyl transferase 2</fullName>
        <ecNumber evidence="2">2.4.1.212</ecNumber>
    </submittedName>
    <submittedName>
        <fullName evidence="3">Glycosyltransferase</fullName>
        <ecNumber evidence="3">2.4.-.-</ecNumber>
    </submittedName>
</protein>
<dbReference type="InterPro" id="IPR001173">
    <property type="entry name" value="Glyco_trans_2-like"/>
</dbReference>
<reference evidence="2 4" key="1">
    <citation type="submission" date="2015-09" db="EMBL/GenBank/DDBJ databases">
        <authorList>
            <consortium name="Pathogen Informatics"/>
        </authorList>
    </citation>
    <scope>NUCLEOTIDE SEQUENCE [LARGE SCALE GENOMIC DNA]</scope>
    <source>
        <strain evidence="2 4">2789STDY5834846</strain>
    </source>
</reference>
<dbReference type="GeneID" id="69591059"/>
<evidence type="ECO:0000313" key="5">
    <source>
        <dbReference type="Proteomes" id="UP001060104"/>
    </source>
</evidence>
<evidence type="ECO:0000313" key="3">
    <source>
        <dbReference type="EMBL" id="UVQ73884.1"/>
    </source>
</evidence>
<dbReference type="EC" id="2.4.1.212" evidence="2"/>
<keyword evidence="2" id="KW-0328">Glycosyltransferase</keyword>